<evidence type="ECO:0000313" key="3">
    <source>
        <dbReference type="EMBL" id="KAJ1192804.1"/>
    </source>
</evidence>
<organism evidence="3 4">
    <name type="scientific">Pleurodeles waltl</name>
    <name type="common">Iberian ribbed newt</name>
    <dbReference type="NCBI Taxonomy" id="8319"/>
    <lineage>
        <taxon>Eukaryota</taxon>
        <taxon>Metazoa</taxon>
        <taxon>Chordata</taxon>
        <taxon>Craniata</taxon>
        <taxon>Vertebrata</taxon>
        <taxon>Euteleostomi</taxon>
        <taxon>Amphibia</taxon>
        <taxon>Batrachia</taxon>
        <taxon>Caudata</taxon>
        <taxon>Salamandroidea</taxon>
        <taxon>Salamandridae</taxon>
        <taxon>Pleurodelinae</taxon>
        <taxon>Pleurodeles</taxon>
    </lineage>
</organism>
<feature type="region of interest" description="Disordered" evidence="1">
    <location>
        <begin position="214"/>
        <end position="234"/>
    </location>
</feature>
<reference evidence="3" key="1">
    <citation type="journal article" date="2022" name="bioRxiv">
        <title>Sequencing and chromosome-scale assembly of the giantPleurodeles waltlgenome.</title>
        <authorList>
            <person name="Brown T."/>
            <person name="Elewa A."/>
            <person name="Iarovenko S."/>
            <person name="Subramanian E."/>
            <person name="Araus A.J."/>
            <person name="Petzold A."/>
            <person name="Susuki M."/>
            <person name="Suzuki K.-i.T."/>
            <person name="Hayashi T."/>
            <person name="Toyoda A."/>
            <person name="Oliveira C."/>
            <person name="Osipova E."/>
            <person name="Leigh N.D."/>
            <person name="Simon A."/>
            <person name="Yun M.H."/>
        </authorList>
    </citation>
    <scope>NUCLEOTIDE SEQUENCE</scope>
    <source>
        <strain evidence="3">20211129_DDA</strain>
        <tissue evidence="3">Liver</tissue>
    </source>
</reference>
<keyword evidence="4" id="KW-1185">Reference proteome</keyword>
<accession>A0AAV7UXZ5</accession>
<keyword evidence="2" id="KW-0732">Signal</keyword>
<proteinExistence type="predicted"/>
<protein>
    <submittedName>
        <fullName evidence="3">Uncharacterized protein</fullName>
    </submittedName>
</protein>
<feature type="chain" id="PRO_5043619610" evidence="2">
    <location>
        <begin position="26"/>
        <end position="259"/>
    </location>
</feature>
<evidence type="ECO:0000313" key="4">
    <source>
        <dbReference type="Proteomes" id="UP001066276"/>
    </source>
</evidence>
<dbReference type="EMBL" id="JANPWB010000004">
    <property type="protein sequence ID" value="KAJ1192804.1"/>
    <property type="molecule type" value="Genomic_DNA"/>
</dbReference>
<feature type="region of interest" description="Disordered" evidence="1">
    <location>
        <begin position="143"/>
        <end position="164"/>
    </location>
</feature>
<dbReference type="Proteomes" id="UP001066276">
    <property type="component" value="Chromosome 2_2"/>
</dbReference>
<name>A0AAV7UXZ5_PLEWA</name>
<sequence length="259" mass="28012">MDGGAGGGEASAPLVLLRLAWTIQGLGVGPSFSRCRSPCARSFIWASMQGSNPRAGGMMVYIVYCSERFLRGTRAFKKLPEPPVMFRGRKEQAPPPISNHQRSRCPARITLRVPCWSRGGARLVADPRVRGGEEPPRVLARNFTAAPPHSSNGEGYQAVGGGGSSKRCRAQRQAYCPPAKGIPPPPHPHLTFGAQGRSSGPRCEARWRLQFPRRRRRSGASFPGRTSASVADDEGREALSAGLSSVRGCWRPRGALQLF</sequence>
<evidence type="ECO:0000256" key="2">
    <source>
        <dbReference type="SAM" id="SignalP"/>
    </source>
</evidence>
<dbReference type="AlphaFoldDB" id="A0AAV7UXZ5"/>
<feature type="signal peptide" evidence="2">
    <location>
        <begin position="1"/>
        <end position="25"/>
    </location>
</feature>
<comment type="caution">
    <text evidence="3">The sequence shown here is derived from an EMBL/GenBank/DDBJ whole genome shotgun (WGS) entry which is preliminary data.</text>
</comment>
<gene>
    <name evidence="3" type="ORF">NDU88_002110</name>
</gene>
<evidence type="ECO:0000256" key="1">
    <source>
        <dbReference type="SAM" id="MobiDB-lite"/>
    </source>
</evidence>